<dbReference type="Gene3D" id="1.10.1740.10">
    <property type="match status" value="1"/>
</dbReference>
<dbReference type="SMART" id="SM00710">
    <property type="entry name" value="PbH1"/>
    <property type="match status" value="6"/>
</dbReference>
<dbReference type="Proteomes" id="UP000617734">
    <property type="component" value="Unassembled WGS sequence"/>
</dbReference>
<evidence type="ECO:0000313" key="9">
    <source>
        <dbReference type="Proteomes" id="UP000617734"/>
    </source>
</evidence>
<dbReference type="PANTHER" id="PTHR43133">
    <property type="entry name" value="RNA POLYMERASE ECF-TYPE SIGMA FACTO"/>
    <property type="match status" value="1"/>
</dbReference>
<keyword evidence="3" id="KW-0238">DNA-binding</keyword>
<proteinExistence type="predicted"/>
<dbReference type="InterPro" id="IPR006626">
    <property type="entry name" value="PbH1"/>
</dbReference>
<evidence type="ECO:0000256" key="4">
    <source>
        <dbReference type="ARBA" id="ARBA00023163"/>
    </source>
</evidence>
<evidence type="ECO:0000259" key="6">
    <source>
        <dbReference type="Pfam" id="PF04542"/>
    </source>
</evidence>
<keyword evidence="2" id="KW-0731">Sigma factor</keyword>
<feature type="region of interest" description="Disordered" evidence="5">
    <location>
        <begin position="321"/>
        <end position="398"/>
    </location>
</feature>
<gene>
    <name evidence="8" type="ORF">GCM10018781_28490</name>
</gene>
<feature type="compositionally biased region" description="Basic and acidic residues" evidence="5">
    <location>
        <begin position="788"/>
        <end position="806"/>
    </location>
</feature>
<feature type="compositionally biased region" description="Pro residues" evidence="5">
    <location>
        <begin position="357"/>
        <end position="370"/>
    </location>
</feature>
<dbReference type="InterPro" id="IPR014284">
    <property type="entry name" value="RNA_pol_sigma-70_dom"/>
</dbReference>
<dbReference type="NCBIfam" id="NF041518">
    <property type="entry name" value="choice_anch_Q"/>
    <property type="match status" value="1"/>
</dbReference>
<comment type="caution">
    <text evidence="8">The sequence shown here is derived from an EMBL/GenBank/DDBJ whole genome shotgun (WGS) entry which is preliminary data.</text>
</comment>
<sequence length="806" mass="84214">MKSLDDPPTTSALALAAQQGDQAALDRLLRSCLPLVYHLAVRALAPDDADDVVQETMIRAVAGLPGLRKPDRFRSWLVSITIQETRRRGTRLSEQRRRFTELDPDRCAPAVAASEEQAVEGIHLSDERRRFVRAATWLDARDRELLDLWWLVQAGVLERAELAPALGVSAGHARVRMQRLRSRVDAARRIEEAIEAAGRDGGCPTLGGMVRSWDGGRSSVWRKRFTRHVDDCGQCRSHAAGLLPPERLLAALPLLVPPAHLTSGPGATAVAAAAHLPGPGLPHGGLRGLRHLLSVESGRSAALAAVAAVVAVGVVTVVLTHPSGHPRTTPSTVPRPVAPTTAPGVTSSPEPSASTVPPSPAAPSAPPSAPSPAGVGAGSGGPSWTSAQMPPTQGGRYLYVSATGDDRAAGTSRATAVRTLQQAAALTRPGDTVLVEGGRYSAPGKPNVLNIDTSGTPSHWITYAAYPGTRPVVLATGWQGIHVHASYVTVSGFTVRGNSPDLTPAQREEAEHGNTSDPAVNGNCIAVDEQKNADPPRRPHHVQVWGNTVTDCPLNGISAHLADYVTVSYNIVARNAWYSPYGGSGISLHGSWNSDGATGATKMVVEGNVVHDNKNTVPSAVSGFTKITDGHGIIVDSSENQAFRGAPLYQTAYTGRTLIGNNVSYGNGGAGVAVFDSGNVDIVNNTLYRNARSAELRYELALIQAHDITVVNTVAVPAPGEVAVHVPASAVRVRLTANLFCGPAESGGAGGGGAPDPRFVDPGGADFHLSPGSPAIDAGSAEAAPADDADRLPRDARPDLGAYEHR</sequence>
<dbReference type="InterPro" id="IPR013325">
    <property type="entry name" value="RNA_pol_sigma_r2"/>
</dbReference>
<dbReference type="EMBL" id="BNBO01000012">
    <property type="protein sequence ID" value="GHH69660.1"/>
    <property type="molecule type" value="Genomic_DNA"/>
</dbReference>
<dbReference type="Pfam" id="PF04542">
    <property type="entry name" value="Sigma70_r2"/>
    <property type="match status" value="1"/>
</dbReference>
<reference evidence="8" key="2">
    <citation type="submission" date="2020-09" db="EMBL/GenBank/DDBJ databases">
        <authorList>
            <person name="Sun Q."/>
            <person name="Ohkuma M."/>
        </authorList>
    </citation>
    <scope>NUCLEOTIDE SEQUENCE</scope>
    <source>
        <strain evidence="8">JCM 4646</strain>
    </source>
</reference>
<accession>A0A919FQ78</accession>
<dbReference type="Gene3D" id="2.160.20.10">
    <property type="entry name" value="Single-stranded right-handed beta-helix, Pectin lyase-like"/>
    <property type="match status" value="1"/>
</dbReference>
<evidence type="ECO:0000259" key="7">
    <source>
        <dbReference type="Pfam" id="PF13229"/>
    </source>
</evidence>
<keyword evidence="1" id="KW-0805">Transcription regulation</keyword>
<dbReference type="AlphaFoldDB" id="A0A919FQ78"/>
<organism evidence="8 9">
    <name type="scientific">Kitasatospora indigofera</name>
    <dbReference type="NCBI Taxonomy" id="67307"/>
    <lineage>
        <taxon>Bacteria</taxon>
        <taxon>Bacillati</taxon>
        <taxon>Actinomycetota</taxon>
        <taxon>Actinomycetes</taxon>
        <taxon>Kitasatosporales</taxon>
        <taxon>Streptomycetaceae</taxon>
        <taxon>Kitasatospora</taxon>
    </lineage>
</organism>
<dbReference type="InterPro" id="IPR011050">
    <property type="entry name" value="Pectin_lyase_fold/virulence"/>
</dbReference>
<evidence type="ECO:0000256" key="1">
    <source>
        <dbReference type="ARBA" id="ARBA00023015"/>
    </source>
</evidence>
<feature type="region of interest" description="Disordered" evidence="5">
    <location>
        <begin position="499"/>
        <end position="522"/>
    </location>
</feature>
<dbReference type="SUPFAM" id="SSF51126">
    <property type="entry name" value="Pectin lyase-like"/>
    <property type="match status" value="1"/>
</dbReference>
<protein>
    <submittedName>
        <fullName evidence="8">Uncharacterized protein</fullName>
    </submittedName>
</protein>
<dbReference type="GeneID" id="95353297"/>
<dbReference type="GO" id="GO:0016987">
    <property type="term" value="F:sigma factor activity"/>
    <property type="evidence" value="ECO:0007669"/>
    <property type="project" value="UniProtKB-KW"/>
</dbReference>
<dbReference type="PANTHER" id="PTHR43133:SF8">
    <property type="entry name" value="RNA POLYMERASE SIGMA FACTOR HI_1459-RELATED"/>
    <property type="match status" value="1"/>
</dbReference>
<evidence type="ECO:0000256" key="3">
    <source>
        <dbReference type="ARBA" id="ARBA00023125"/>
    </source>
</evidence>
<feature type="domain" description="RNA polymerase sigma-70 region 2" evidence="6">
    <location>
        <begin position="28"/>
        <end position="88"/>
    </location>
</feature>
<keyword evidence="9" id="KW-1185">Reference proteome</keyword>
<evidence type="ECO:0000256" key="2">
    <source>
        <dbReference type="ARBA" id="ARBA00023082"/>
    </source>
</evidence>
<dbReference type="InterPro" id="IPR007627">
    <property type="entry name" value="RNA_pol_sigma70_r2"/>
</dbReference>
<feature type="compositionally biased region" description="Low complexity" evidence="5">
    <location>
        <begin position="774"/>
        <end position="786"/>
    </location>
</feature>
<dbReference type="InterPro" id="IPR039448">
    <property type="entry name" value="Beta_helix"/>
</dbReference>
<dbReference type="Pfam" id="PF13229">
    <property type="entry name" value="Beta_helix"/>
    <property type="match status" value="1"/>
</dbReference>
<name>A0A919FQ78_9ACTN</name>
<feature type="compositionally biased region" description="Low complexity" evidence="5">
    <location>
        <begin position="321"/>
        <end position="356"/>
    </location>
</feature>
<reference evidence="8" key="1">
    <citation type="journal article" date="2014" name="Int. J. Syst. Evol. Microbiol.">
        <title>Complete genome sequence of Corynebacterium casei LMG S-19264T (=DSM 44701T), isolated from a smear-ripened cheese.</title>
        <authorList>
            <consortium name="US DOE Joint Genome Institute (JGI-PGF)"/>
            <person name="Walter F."/>
            <person name="Albersmeier A."/>
            <person name="Kalinowski J."/>
            <person name="Ruckert C."/>
        </authorList>
    </citation>
    <scope>NUCLEOTIDE SEQUENCE</scope>
    <source>
        <strain evidence="8">JCM 4646</strain>
    </source>
</reference>
<feature type="domain" description="Right handed beta helix" evidence="7">
    <location>
        <begin position="542"/>
        <end position="691"/>
    </location>
</feature>
<dbReference type="InterPro" id="IPR039425">
    <property type="entry name" value="RNA_pol_sigma-70-like"/>
</dbReference>
<dbReference type="SUPFAM" id="SSF88946">
    <property type="entry name" value="Sigma2 domain of RNA polymerase sigma factors"/>
    <property type="match status" value="1"/>
</dbReference>
<keyword evidence="4" id="KW-0804">Transcription</keyword>
<dbReference type="NCBIfam" id="TIGR02937">
    <property type="entry name" value="sigma70-ECF"/>
    <property type="match status" value="1"/>
</dbReference>
<feature type="region of interest" description="Disordered" evidence="5">
    <location>
        <begin position="747"/>
        <end position="806"/>
    </location>
</feature>
<evidence type="ECO:0000256" key="5">
    <source>
        <dbReference type="SAM" id="MobiDB-lite"/>
    </source>
</evidence>
<dbReference type="InterPro" id="IPR012334">
    <property type="entry name" value="Pectin_lyas_fold"/>
</dbReference>
<dbReference type="GO" id="GO:0003677">
    <property type="term" value="F:DNA binding"/>
    <property type="evidence" value="ECO:0007669"/>
    <property type="project" value="UniProtKB-KW"/>
</dbReference>
<evidence type="ECO:0000313" key="8">
    <source>
        <dbReference type="EMBL" id="GHH69660.1"/>
    </source>
</evidence>
<dbReference type="GO" id="GO:0006352">
    <property type="term" value="P:DNA-templated transcription initiation"/>
    <property type="evidence" value="ECO:0007669"/>
    <property type="project" value="InterPro"/>
</dbReference>
<dbReference type="RefSeq" id="WP_190211176.1">
    <property type="nucleotide sequence ID" value="NZ_BNBO01000012.1"/>
</dbReference>
<dbReference type="InterPro" id="IPR059226">
    <property type="entry name" value="Choice_anch_Q_dom"/>
</dbReference>